<keyword evidence="2" id="KW-1185">Reference proteome</keyword>
<dbReference type="OrthoDB" id="1032058at2"/>
<organism evidence="1 2">
    <name type="scientific">Flaviramulus basaltis</name>
    <dbReference type="NCBI Taxonomy" id="369401"/>
    <lineage>
        <taxon>Bacteria</taxon>
        <taxon>Pseudomonadati</taxon>
        <taxon>Bacteroidota</taxon>
        <taxon>Flavobacteriia</taxon>
        <taxon>Flavobacteriales</taxon>
        <taxon>Flavobacteriaceae</taxon>
        <taxon>Flaviramulus</taxon>
    </lineage>
</organism>
<gene>
    <name evidence="1" type="ORF">SAMN05428642_105139</name>
</gene>
<name>A0A1K2IT14_9FLAO</name>
<accession>A0A1K2IT14</accession>
<dbReference type="RefSeq" id="WP_072403593.1">
    <property type="nucleotide sequence ID" value="NZ_FPKV01000005.1"/>
</dbReference>
<dbReference type="AlphaFoldDB" id="A0A1K2IT14"/>
<sequence length="517" mass="59724">MVNRISYTDNPEHYKRLIRKINEEVDFASYLTHKGYKLHDKSAGSMEFINDNDKIVLTTSRSPITYFNRNDSEDKGLFFKYLRSRKTNFYETIKDGLEIINRSYEHEIKNINVAKKSTQKKSLEENYNIVPLSNPIYLTKERLIDIKTINSDSFKGRIFNAFHHNDNGSKIANIAFPKSDVNGNPQNYIICNRPYKDRSTGKMKKFKLVLNKKDHFLFSSNLPKKGVRRIIIGESGIDLLSFNELRGKEGDFYISFGGNVYTEKLDFFYQLITPIISKKNTELVSIFDNDIAGYEYDLKVFTKMVNELAPGIYFENNYKQGVITIKIHYNADLRNQIGNDSKKIESFIKTDLFNDHLIKNIVFLDKLLLEFSLSELIKARCAPFENMNGFRALLLTLNKLYLPIETNILKSYGEDWNQDLKDSKKKGRFIAMNTIECNEIQHGDKIVLKTDCGPEGTINTGIVNSVRKSGVLADFGIRFLYLIPLNAIKTHLKLVSNESNKIKEFSKEVNSKNQIKL</sequence>
<reference evidence="1 2" key="1">
    <citation type="submission" date="2016-10" db="EMBL/GenBank/DDBJ databases">
        <authorList>
            <person name="de Groot N.N."/>
        </authorList>
    </citation>
    <scope>NUCLEOTIDE SEQUENCE [LARGE SCALE GENOMIC DNA]</scope>
    <source>
        <strain evidence="1 2">DSM 18180</strain>
    </source>
</reference>
<proteinExistence type="predicted"/>
<evidence type="ECO:0000313" key="2">
    <source>
        <dbReference type="Proteomes" id="UP000182544"/>
    </source>
</evidence>
<dbReference type="EMBL" id="FPKV01000005">
    <property type="protein sequence ID" value="SFZ94859.1"/>
    <property type="molecule type" value="Genomic_DNA"/>
</dbReference>
<dbReference type="Proteomes" id="UP000182544">
    <property type="component" value="Unassembled WGS sequence"/>
</dbReference>
<evidence type="ECO:0000313" key="1">
    <source>
        <dbReference type="EMBL" id="SFZ94859.1"/>
    </source>
</evidence>
<protein>
    <submittedName>
        <fullName evidence="1">Toprim-like</fullName>
    </submittedName>
</protein>
<dbReference type="STRING" id="369401.SAMN05428642_105139"/>